<dbReference type="AlphaFoldDB" id="A0AAW8JJT8"/>
<evidence type="ECO:0000313" key="2">
    <source>
        <dbReference type="EMBL" id="MDQ9072114.1"/>
    </source>
</evidence>
<evidence type="ECO:0000313" key="3">
    <source>
        <dbReference type="Proteomes" id="UP001243195"/>
    </source>
</evidence>
<proteinExistence type="predicted"/>
<evidence type="ECO:0000256" key="1">
    <source>
        <dbReference type="SAM" id="SignalP"/>
    </source>
</evidence>
<dbReference type="InterPro" id="IPR010239">
    <property type="entry name" value="CHP02001"/>
</dbReference>
<dbReference type="NCBIfam" id="TIGR02001">
    <property type="entry name" value="gcw_chp"/>
    <property type="match status" value="1"/>
</dbReference>
<dbReference type="Pfam" id="PF09694">
    <property type="entry name" value="Gcw_chp"/>
    <property type="match status" value="1"/>
</dbReference>
<reference evidence="2" key="1">
    <citation type="submission" date="2023-08" db="EMBL/GenBank/DDBJ databases">
        <title>Emergence of clinically-relevant ST2 carbapenem-resistant Acinetobacter baumannii strains in hospital sewages in Zhejiang, East of China.</title>
        <authorList>
            <person name="Kaichao C."/>
            <person name="Zhang R."/>
        </authorList>
    </citation>
    <scope>NUCLEOTIDE SEQUENCE</scope>
    <source>
        <strain evidence="2">M-SY-60</strain>
    </source>
</reference>
<dbReference type="Proteomes" id="UP001243195">
    <property type="component" value="Unassembled WGS sequence"/>
</dbReference>
<gene>
    <name evidence="2" type="ORF">RFH51_11655</name>
</gene>
<feature type="chain" id="PRO_5043342272" evidence="1">
    <location>
        <begin position="24"/>
        <end position="256"/>
    </location>
</feature>
<comment type="caution">
    <text evidence="2">The sequence shown here is derived from an EMBL/GenBank/DDBJ whole genome shotgun (WGS) entry which is preliminary data.</text>
</comment>
<organism evidence="2 3">
    <name type="scientific">Acinetobacter gerneri</name>
    <dbReference type="NCBI Taxonomy" id="202952"/>
    <lineage>
        <taxon>Bacteria</taxon>
        <taxon>Pseudomonadati</taxon>
        <taxon>Pseudomonadota</taxon>
        <taxon>Gammaproteobacteria</taxon>
        <taxon>Moraxellales</taxon>
        <taxon>Moraxellaceae</taxon>
        <taxon>Acinetobacter</taxon>
    </lineage>
</organism>
<name>A0AAW8JJT8_9GAMM</name>
<feature type="signal peptide" evidence="1">
    <location>
        <begin position="1"/>
        <end position="23"/>
    </location>
</feature>
<dbReference type="EMBL" id="JAVIDA010000015">
    <property type="protein sequence ID" value="MDQ9072114.1"/>
    <property type="molecule type" value="Genomic_DNA"/>
</dbReference>
<keyword evidence="1" id="KW-0732">Signal</keyword>
<accession>A0AAW8JJT8</accession>
<sequence length="256" mass="28020">MFILNLSKRVAIVFFAMSGAVFANETSVQTPNGVISGNIGVVSKYIYRGGVESDDLAAQGGIEYAHKSGIKVGYWGSTLDYNPAHEDKNFGFENDLYLAYGHEINQNWSYNLQATAYIYHNTNNIVADNGDKRPVTSYDLTASLIYKNLTLLSAVTLADSSASNIGDTYLSAMYSYALPQDFSLNTSIGATAYNSSHDDEVVQTQKDFAFNEARFGVSKHFANTGLVASVDYVIGGEDRSGEDFDDHVVFGLNYNF</sequence>
<protein>
    <submittedName>
        <fullName evidence="2">TorF family putative porin</fullName>
    </submittedName>
</protein>